<comment type="caution">
    <text evidence="5">The sequence shown here is derived from an EMBL/GenBank/DDBJ whole genome shotgun (WGS) entry which is preliminary data.</text>
</comment>
<evidence type="ECO:0000256" key="3">
    <source>
        <dbReference type="ARBA" id="ARBA00022842"/>
    </source>
</evidence>
<dbReference type="Pfam" id="PF12804">
    <property type="entry name" value="NTP_transf_3"/>
    <property type="match status" value="1"/>
</dbReference>
<accession>A0ABT3BA23</accession>
<dbReference type="InterPro" id="IPR029044">
    <property type="entry name" value="Nucleotide-diphossugar_trans"/>
</dbReference>
<dbReference type="PANTHER" id="PTHR43584:SF8">
    <property type="entry name" value="N-ACETYLMURAMATE ALPHA-1-PHOSPHATE URIDYLYLTRANSFERASE"/>
    <property type="match status" value="1"/>
</dbReference>
<dbReference type="SUPFAM" id="SSF53448">
    <property type="entry name" value="Nucleotide-diphospho-sugar transferases"/>
    <property type="match status" value="1"/>
</dbReference>
<dbReference type="PANTHER" id="PTHR43584">
    <property type="entry name" value="NUCLEOTIDYL TRANSFERASE"/>
    <property type="match status" value="1"/>
</dbReference>
<proteinExistence type="predicted"/>
<organism evidence="5 6">
    <name type="scientific">Roseobacter sinensis</name>
    <dbReference type="NCBI Taxonomy" id="2931391"/>
    <lineage>
        <taxon>Bacteria</taxon>
        <taxon>Pseudomonadati</taxon>
        <taxon>Pseudomonadota</taxon>
        <taxon>Alphaproteobacteria</taxon>
        <taxon>Rhodobacterales</taxon>
        <taxon>Roseobacteraceae</taxon>
        <taxon>Roseobacter</taxon>
    </lineage>
</organism>
<dbReference type="Proteomes" id="UP001208690">
    <property type="component" value="Unassembled WGS sequence"/>
</dbReference>
<gene>
    <name evidence="5" type="ORF">MUB52_01000</name>
</gene>
<protein>
    <submittedName>
        <fullName evidence="5">Nucleotidyltransferase family protein</fullName>
    </submittedName>
</protein>
<keyword evidence="6" id="KW-1185">Reference proteome</keyword>
<name>A0ABT3BA23_9RHOB</name>
<dbReference type="EMBL" id="JALIEB010000001">
    <property type="protein sequence ID" value="MCV3269993.1"/>
    <property type="molecule type" value="Genomic_DNA"/>
</dbReference>
<dbReference type="CDD" id="cd06422">
    <property type="entry name" value="NTP_transferase_like_1"/>
    <property type="match status" value="1"/>
</dbReference>
<evidence type="ECO:0000313" key="5">
    <source>
        <dbReference type="EMBL" id="MCV3269993.1"/>
    </source>
</evidence>
<evidence type="ECO:0000256" key="2">
    <source>
        <dbReference type="ARBA" id="ARBA00022695"/>
    </source>
</evidence>
<feature type="domain" description="MobA-like NTP transferase" evidence="4">
    <location>
        <begin position="10"/>
        <end position="130"/>
    </location>
</feature>
<sequence>MRDLPGSVMLFAAGFGARMRPLTDDRPKPLVDVAGRPLIDHALDQITGIPPERIVANLHYRPDQLARHLAERGVQTVLEHPEILDTGGGLRNALPQLGAGPVFTLNTDTIWKGPSPLDVLRAAWQPDIMDALLICVPLAQTHAYAGQGDFVLDAENRLGRGAGHVYGGAQIIRTDRLAEIPEAAFSLNRIWDLMHAEGRLFGVRYPGRWCDVGHPAGIAAAEALLADPHV</sequence>
<keyword evidence="2" id="KW-0548">Nucleotidyltransferase</keyword>
<evidence type="ECO:0000313" key="6">
    <source>
        <dbReference type="Proteomes" id="UP001208690"/>
    </source>
</evidence>
<evidence type="ECO:0000259" key="4">
    <source>
        <dbReference type="Pfam" id="PF12804"/>
    </source>
</evidence>
<keyword evidence="3" id="KW-0460">Magnesium</keyword>
<dbReference type="RefSeq" id="WP_263842319.1">
    <property type="nucleotide sequence ID" value="NZ_JALIEB010000001.1"/>
</dbReference>
<dbReference type="InterPro" id="IPR025877">
    <property type="entry name" value="MobA-like_NTP_Trfase"/>
</dbReference>
<keyword evidence="1" id="KW-0808">Transferase</keyword>
<dbReference type="InterPro" id="IPR050065">
    <property type="entry name" value="GlmU-like"/>
</dbReference>
<evidence type="ECO:0000256" key="1">
    <source>
        <dbReference type="ARBA" id="ARBA00022679"/>
    </source>
</evidence>
<reference evidence="5 6" key="1">
    <citation type="submission" date="2022-04" db="EMBL/GenBank/DDBJ databases">
        <title>Roseobacter sp. WL0113 is a bacterium isolated from neritic sediment.</title>
        <authorList>
            <person name="Wang L."/>
            <person name="He W."/>
            <person name="Zhang D.-F."/>
        </authorList>
    </citation>
    <scope>NUCLEOTIDE SEQUENCE [LARGE SCALE GENOMIC DNA]</scope>
    <source>
        <strain evidence="5 6">WL0113</strain>
    </source>
</reference>
<dbReference type="Gene3D" id="3.90.550.10">
    <property type="entry name" value="Spore Coat Polysaccharide Biosynthesis Protein SpsA, Chain A"/>
    <property type="match status" value="1"/>
</dbReference>